<dbReference type="PROSITE" id="PS50110">
    <property type="entry name" value="RESPONSE_REGULATORY"/>
    <property type="match status" value="1"/>
</dbReference>
<dbReference type="PRINTS" id="PR00038">
    <property type="entry name" value="HTHLUXR"/>
</dbReference>
<dbReference type="SUPFAM" id="SSF52172">
    <property type="entry name" value="CheY-like"/>
    <property type="match status" value="1"/>
</dbReference>
<dbReference type="EMBL" id="LQZQ01000002">
    <property type="protein sequence ID" value="KYG81400.1"/>
    <property type="molecule type" value="Genomic_DNA"/>
</dbReference>
<dbReference type="OrthoDB" id="965844at2"/>
<dbReference type="InterPro" id="IPR016032">
    <property type="entry name" value="Sig_transdc_resp-reg_C-effctor"/>
</dbReference>
<gene>
    <name evidence="7" type="ORF">MB14_12450</name>
</gene>
<reference evidence="7" key="1">
    <citation type="submission" date="2016-01" db="EMBL/GenBank/DDBJ databases">
        <title>Genome sequencing of Roseivirga ehrenbergii KMM 6017.</title>
        <authorList>
            <person name="Selvaratnam C."/>
            <person name="Thevarajoo S."/>
            <person name="Goh K.M."/>
            <person name="Ee R."/>
            <person name="Chan K.-G."/>
            <person name="Chong C.S."/>
        </authorList>
    </citation>
    <scope>NUCLEOTIDE SEQUENCE [LARGE SCALE GENOMIC DNA]</scope>
    <source>
        <strain evidence="7">KMM 6017</strain>
    </source>
</reference>
<sequence>MKKRILVVDDEVIIADDLCSTLNKLGYDALEPALSYKQAVEVLANESIDMAILDINLGGRKTGMDVAEYIQEHLNIPFIYLSSHTDSKTLELAKNTMPYAYLVKPYGATDVMTAIEIAFNNQKRYSETKTTADSEHIGNLTAMEKVVIRKIAENLSTKEIAEQLCVSESTIKNHRHNICVKLDLPSGTHSLLKWVMENNKYIQ</sequence>
<evidence type="ECO:0000259" key="6">
    <source>
        <dbReference type="PROSITE" id="PS50110"/>
    </source>
</evidence>
<dbReference type="Proteomes" id="UP000075583">
    <property type="component" value="Unassembled WGS sequence"/>
</dbReference>
<dbReference type="Pfam" id="PF00072">
    <property type="entry name" value="Response_reg"/>
    <property type="match status" value="1"/>
</dbReference>
<evidence type="ECO:0000313" key="8">
    <source>
        <dbReference type="Proteomes" id="UP000075583"/>
    </source>
</evidence>
<dbReference type="RefSeq" id="WP_062588277.1">
    <property type="nucleotide sequence ID" value="NZ_LQZQ01000002.1"/>
</dbReference>
<evidence type="ECO:0000256" key="2">
    <source>
        <dbReference type="ARBA" id="ARBA00023125"/>
    </source>
</evidence>
<dbReference type="SMART" id="SM00448">
    <property type="entry name" value="REC"/>
    <property type="match status" value="1"/>
</dbReference>
<dbReference type="GO" id="GO:0000160">
    <property type="term" value="P:phosphorelay signal transduction system"/>
    <property type="evidence" value="ECO:0007669"/>
    <property type="project" value="InterPro"/>
</dbReference>
<dbReference type="AlphaFoldDB" id="A0A150XRM8"/>
<dbReference type="InterPro" id="IPR000792">
    <property type="entry name" value="Tscrpt_reg_LuxR_C"/>
</dbReference>
<evidence type="ECO:0000256" key="1">
    <source>
        <dbReference type="ARBA" id="ARBA00023015"/>
    </source>
</evidence>
<dbReference type="InterPro" id="IPR011006">
    <property type="entry name" value="CheY-like_superfamily"/>
</dbReference>
<dbReference type="GO" id="GO:0006355">
    <property type="term" value="P:regulation of DNA-templated transcription"/>
    <property type="evidence" value="ECO:0007669"/>
    <property type="project" value="InterPro"/>
</dbReference>
<keyword evidence="4" id="KW-0597">Phosphoprotein</keyword>
<keyword evidence="8" id="KW-1185">Reference proteome</keyword>
<evidence type="ECO:0000259" key="5">
    <source>
        <dbReference type="PROSITE" id="PS50043"/>
    </source>
</evidence>
<evidence type="ECO:0008006" key="9">
    <source>
        <dbReference type="Google" id="ProtNLM"/>
    </source>
</evidence>
<name>A0A150XRM8_ROSEK</name>
<comment type="caution">
    <text evidence="7">The sequence shown here is derived from an EMBL/GenBank/DDBJ whole genome shotgun (WGS) entry which is preliminary data.</text>
</comment>
<dbReference type="InterPro" id="IPR036388">
    <property type="entry name" value="WH-like_DNA-bd_sf"/>
</dbReference>
<dbReference type="PANTHER" id="PTHR44688">
    <property type="entry name" value="DNA-BINDING TRANSCRIPTIONAL ACTIVATOR DEVR_DOSR"/>
    <property type="match status" value="1"/>
</dbReference>
<dbReference type="CDD" id="cd06170">
    <property type="entry name" value="LuxR_C_like"/>
    <property type="match status" value="1"/>
</dbReference>
<dbReference type="Gene3D" id="1.10.10.10">
    <property type="entry name" value="Winged helix-like DNA-binding domain superfamily/Winged helix DNA-binding domain"/>
    <property type="match status" value="1"/>
</dbReference>
<keyword evidence="1" id="KW-0805">Transcription regulation</keyword>
<dbReference type="Gene3D" id="3.40.50.2300">
    <property type="match status" value="1"/>
</dbReference>
<dbReference type="SUPFAM" id="SSF46894">
    <property type="entry name" value="C-terminal effector domain of the bipartite response regulators"/>
    <property type="match status" value="1"/>
</dbReference>
<keyword evidence="3" id="KW-0804">Transcription</keyword>
<dbReference type="GO" id="GO:0003677">
    <property type="term" value="F:DNA binding"/>
    <property type="evidence" value="ECO:0007669"/>
    <property type="project" value="UniProtKB-KW"/>
</dbReference>
<accession>A0A150XRM8</accession>
<evidence type="ECO:0000256" key="3">
    <source>
        <dbReference type="ARBA" id="ARBA00023163"/>
    </source>
</evidence>
<dbReference type="PROSITE" id="PS50043">
    <property type="entry name" value="HTH_LUXR_2"/>
    <property type="match status" value="1"/>
</dbReference>
<protein>
    <recommendedName>
        <fullName evidence="9">LuxR family transcriptional regulator</fullName>
    </recommendedName>
</protein>
<feature type="domain" description="HTH luxR-type" evidence="5">
    <location>
        <begin position="133"/>
        <end position="198"/>
    </location>
</feature>
<evidence type="ECO:0000256" key="4">
    <source>
        <dbReference type="PROSITE-ProRule" id="PRU00169"/>
    </source>
</evidence>
<feature type="domain" description="Response regulatory" evidence="6">
    <location>
        <begin position="4"/>
        <end position="119"/>
    </location>
</feature>
<dbReference type="InterPro" id="IPR001789">
    <property type="entry name" value="Sig_transdc_resp-reg_receiver"/>
</dbReference>
<dbReference type="PANTHER" id="PTHR44688:SF16">
    <property type="entry name" value="DNA-BINDING TRANSCRIPTIONAL ACTIVATOR DEVR_DOSR"/>
    <property type="match status" value="1"/>
</dbReference>
<dbReference type="SMART" id="SM00421">
    <property type="entry name" value="HTH_LUXR"/>
    <property type="match status" value="1"/>
</dbReference>
<keyword evidence="2" id="KW-0238">DNA-binding</keyword>
<organism evidence="7 8">
    <name type="scientific">Roseivirga ehrenbergii (strain DSM 102268 / JCM 13514 / KCTC 12282 / NCIMB 14502 / KMM 6017)</name>
    <dbReference type="NCBI Taxonomy" id="279360"/>
    <lineage>
        <taxon>Bacteria</taxon>
        <taxon>Pseudomonadati</taxon>
        <taxon>Bacteroidota</taxon>
        <taxon>Cytophagia</taxon>
        <taxon>Cytophagales</taxon>
        <taxon>Roseivirgaceae</taxon>
        <taxon>Roseivirga</taxon>
    </lineage>
</organism>
<dbReference type="STRING" id="279360.MB14_12450"/>
<dbReference type="CDD" id="cd17534">
    <property type="entry name" value="REC_DC-like"/>
    <property type="match status" value="1"/>
</dbReference>
<proteinExistence type="predicted"/>
<dbReference type="Pfam" id="PF00196">
    <property type="entry name" value="GerE"/>
    <property type="match status" value="1"/>
</dbReference>
<feature type="modified residue" description="4-aspartylphosphate" evidence="4">
    <location>
        <position position="54"/>
    </location>
</feature>
<evidence type="ECO:0000313" key="7">
    <source>
        <dbReference type="EMBL" id="KYG81400.1"/>
    </source>
</evidence>